<keyword evidence="12" id="KW-0804">Transcription</keyword>
<comment type="caution">
    <text evidence="20">The sequence shown here is derived from an EMBL/GenBank/DDBJ whole genome shotgun (WGS) entry which is preliminary data.</text>
</comment>
<dbReference type="InterPro" id="IPR011009">
    <property type="entry name" value="Kinase-like_dom_sf"/>
</dbReference>
<comment type="catalytic activity">
    <reaction evidence="14">
        <text>L-threonyl-[protein] + ATP = O-phospho-L-threonyl-[protein] + ADP + H(+)</text>
        <dbReference type="Rhea" id="RHEA:46608"/>
        <dbReference type="Rhea" id="RHEA-COMP:11060"/>
        <dbReference type="Rhea" id="RHEA-COMP:11605"/>
        <dbReference type="ChEBI" id="CHEBI:15378"/>
        <dbReference type="ChEBI" id="CHEBI:30013"/>
        <dbReference type="ChEBI" id="CHEBI:30616"/>
        <dbReference type="ChEBI" id="CHEBI:61977"/>
        <dbReference type="ChEBI" id="CHEBI:456216"/>
        <dbReference type="EC" id="2.7.11.1"/>
    </reaction>
</comment>
<dbReference type="PANTHER" id="PTHR24058">
    <property type="entry name" value="DUAL SPECIFICITY PROTEIN KINASE"/>
    <property type="match status" value="1"/>
</dbReference>
<keyword evidence="9 17" id="KW-0067">ATP-binding</keyword>
<organism evidence="20 21">
    <name type="scientific">Bos mutus</name>
    <name type="common">wild yak</name>
    <dbReference type="NCBI Taxonomy" id="72004"/>
    <lineage>
        <taxon>Eukaryota</taxon>
        <taxon>Metazoa</taxon>
        <taxon>Chordata</taxon>
        <taxon>Craniata</taxon>
        <taxon>Vertebrata</taxon>
        <taxon>Euteleostomi</taxon>
        <taxon>Mammalia</taxon>
        <taxon>Eutheria</taxon>
        <taxon>Laurasiatheria</taxon>
        <taxon>Artiodactyla</taxon>
        <taxon>Ruminantia</taxon>
        <taxon>Pecora</taxon>
        <taxon>Bovidae</taxon>
        <taxon>Bovinae</taxon>
        <taxon>Bos</taxon>
    </lineage>
</organism>
<dbReference type="GO" id="GO:0005524">
    <property type="term" value="F:ATP binding"/>
    <property type="evidence" value="ECO:0007669"/>
    <property type="project" value="UniProtKB-UniRule"/>
</dbReference>
<dbReference type="CDD" id="cd14227">
    <property type="entry name" value="STKc_HIPK2"/>
    <property type="match status" value="1"/>
</dbReference>
<feature type="region of interest" description="Disordered" evidence="18">
    <location>
        <begin position="1022"/>
        <end position="1071"/>
    </location>
</feature>
<feature type="compositionally biased region" description="Low complexity" evidence="18">
    <location>
        <begin position="1153"/>
        <end position="1167"/>
    </location>
</feature>
<evidence type="ECO:0000313" key="20">
    <source>
        <dbReference type="EMBL" id="MXQ96295.1"/>
    </source>
</evidence>
<evidence type="ECO:0000256" key="11">
    <source>
        <dbReference type="ARBA" id="ARBA00023015"/>
    </source>
</evidence>
<evidence type="ECO:0000256" key="5">
    <source>
        <dbReference type="ARBA" id="ARBA00022553"/>
    </source>
</evidence>
<dbReference type="EMBL" id="VBQZ03000157">
    <property type="protein sequence ID" value="MXQ96295.1"/>
    <property type="molecule type" value="Genomic_DNA"/>
</dbReference>
<comment type="similarity">
    <text evidence="16">Belongs to the protein kinase superfamily. CMGC Ser/Thr protein kinase family. HIPK subfamily.</text>
</comment>
<dbReference type="GO" id="GO:0004674">
    <property type="term" value="F:protein serine/threonine kinase activity"/>
    <property type="evidence" value="ECO:0007669"/>
    <property type="project" value="UniProtKB-KW"/>
</dbReference>
<evidence type="ECO:0000259" key="19">
    <source>
        <dbReference type="PROSITE" id="PS50011"/>
    </source>
</evidence>
<dbReference type="GO" id="GO:0003714">
    <property type="term" value="F:transcription corepressor activity"/>
    <property type="evidence" value="ECO:0007669"/>
    <property type="project" value="TreeGrafter"/>
</dbReference>
<evidence type="ECO:0000256" key="15">
    <source>
        <dbReference type="ARBA" id="ARBA00048679"/>
    </source>
</evidence>
<dbReference type="GO" id="GO:0046332">
    <property type="term" value="F:SMAD binding"/>
    <property type="evidence" value="ECO:0007669"/>
    <property type="project" value="TreeGrafter"/>
</dbReference>
<dbReference type="FunFam" id="1.10.510.10:FF:000029">
    <property type="entry name" value="Homeodomain-interacting protein kinase 2 isoform 1"/>
    <property type="match status" value="1"/>
</dbReference>
<evidence type="ECO:0000256" key="18">
    <source>
        <dbReference type="SAM" id="MobiDB-lite"/>
    </source>
</evidence>
<keyword evidence="4" id="KW-0723">Serine/threonine-protein kinase</keyword>
<feature type="domain" description="Protein kinase" evidence="19">
    <location>
        <begin position="429"/>
        <end position="757"/>
    </location>
</feature>
<evidence type="ECO:0000256" key="7">
    <source>
        <dbReference type="ARBA" id="ARBA00022741"/>
    </source>
</evidence>
<gene>
    <name evidence="20" type="ORF">E5288_WYG020340</name>
</gene>
<protein>
    <recommendedName>
        <fullName evidence="2">non-specific serine/threonine protein kinase</fullName>
        <ecNumber evidence="2">2.7.11.1</ecNumber>
    </recommendedName>
</protein>
<feature type="region of interest" description="Disordered" evidence="18">
    <location>
        <begin position="1153"/>
        <end position="1193"/>
    </location>
</feature>
<evidence type="ECO:0000256" key="4">
    <source>
        <dbReference type="ARBA" id="ARBA00022527"/>
    </source>
</evidence>
<evidence type="ECO:0000256" key="2">
    <source>
        <dbReference type="ARBA" id="ARBA00012513"/>
    </source>
</evidence>
<dbReference type="Gene3D" id="1.10.510.10">
    <property type="entry name" value="Transferase(Phosphotransferase) domain 1"/>
    <property type="match status" value="1"/>
</dbReference>
<feature type="compositionally biased region" description="Low complexity" evidence="18">
    <location>
        <begin position="1045"/>
        <end position="1059"/>
    </location>
</feature>
<dbReference type="EC" id="2.7.11.1" evidence="2"/>
<dbReference type="GO" id="GO:0003713">
    <property type="term" value="F:transcription coactivator activity"/>
    <property type="evidence" value="ECO:0007669"/>
    <property type="project" value="TreeGrafter"/>
</dbReference>
<evidence type="ECO:0000313" key="21">
    <source>
        <dbReference type="Proteomes" id="UP000322234"/>
    </source>
</evidence>
<dbReference type="InterPro" id="IPR000719">
    <property type="entry name" value="Prot_kinase_dom"/>
</dbReference>
<evidence type="ECO:0000256" key="10">
    <source>
        <dbReference type="ARBA" id="ARBA00022843"/>
    </source>
</evidence>
<evidence type="ECO:0000256" key="16">
    <source>
        <dbReference type="ARBA" id="ARBA00061380"/>
    </source>
</evidence>
<dbReference type="GO" id="GO:0005737">
    <property type="term" value="C:cytoplasm"/>
    <property type="evidence" value="ECO:0007669"/>
    <property type="project" value="UniProtKB-ARBA"/>
</dbReference>
<evidence type="ECO:0000256" key="8">
    <source>
        <dbReference type="ARBA" id="ARBA00022777"/>
    </source>
</evidence>
<evidence type="ECO:0000256" key="13">
    <source>
        <dbReference type="ARBA" id="ARBA00023242"/>
    </source>
</evidence>
<dbReference type="FunFam" id="3.30.200.20:FF:000022">
    <property type="entry name" value="Homeodomain-interacting protein kinase 2 isoform 1"/>
    <property type="match status" value="1"/>
</dbReference>
<dbReference type="InterPro" id="IPR050494">
    <property type="entry name" value="Ser_Thr_dual-spec_kinase"/>
</dbReference>
<name>A0A6B0S2P5_9CETA</name>
<keyword evidence="13" id="KW-0539">Nucleus</keyword>
<dbReference type="Pfam" id="PF00069">
    <property type="entry name" value="Pkinase"/>
    <property type="match status" value="1"/>
</dbReference>
<feature type="binding site" evidence="17">
    <location>
        <position position="458"/>
    </location>
    <ligand>
        <name>ATP</name>
        <dbReference type="ChEBI" id="CHEBI:30616"/>
    </ligand>
</feature>
<evidence type="ECO:0000256" key="6">
    <source>
        <dbReference type="ARBA" id="ARBA00022679"/>
    </source>
</evidence>
<proteinExistence type="inferred from homology"/>
<dbReference type="GO" id="GO:0045944">
    <property type="term" value="P:positive regulation of transcription by RNA polymerase II"/>
    <property type="evidence" value="ECO:0007669"/>
    <property type="project" value="TreeGrafter"/>
</dbReference>
<feature type="compositionally biased region" description="Low complexity" evidence="18">
    <location>
        <begin position="1218"/>
        <end position="1274"/>
    </location>
</feature>
<keyword evidence="5" id="KW-0597">Phosphoprotein</keyword>
<feature type="region of interest" description="Disordered" evidence="18">
    <location>
        <begin position="1217"/>
        <end position="1286"/>
    </location>
</feature>
<dbReference type="GO" id="GO:0016605">
    <property type="term" value="C:PML body"/>
    <property type="evidence" value="ECO:0007669"/>
    <property type="project" value="TreeGrafter"/>
</dbReference>
<feature type="compositionally biased region" description="Polar residues" evidence="18">
    <location>
        <begin position="1023"/>
        <end position="1044"/>
    </location>
</feature>
<dbReference type="InterPro" id="IPR008271">
    <property type="entry name" value="Ser/Thr_kinase_AS"/>
</dbReference>
<comment type="catalytic activity">
    <reaction evidence="15">
        <text>L-seryl-[protein] + ATP = O-phospho-L-seryl-[protein] + ADP + H(+)</text>
        <dbReference type="Rhea" id="RHEA:17989"/>
        <dbReference type="Rhea" id="RHEA-COMP:9863"/>
        <dbReference type="Rhea" id="RHEA-COMP:11604"/>
        <dbReference type="ChEBI" id="CHEBI:15378"/>
        <dbReference type="ChEBI" id="CHEBI:29999"/>
        <dbReference type="ChEBI" id="CHEBI:30616"/>
        <dbReference type="ChEBI" id="CHEBI:83421"/>
        <dbReference type="ChEBI" id="CHEBI:456216"/>
        <dbReference type="EC" id="2.7.11.1"/>
    </reaction>
</comment>
<dbReference type="PROSITE" id="PS50011">
    <property type="entry name" value="PROTEIN_KINASE_DOM"/>
    <property type="match status" value="1"/>
</dbReference>
<keyword evidence="8" id="KW-0418">Kinase</keyword>
<evidence type="ECO:0000256" key="1">
    <source>
        <dbReference type="ARBA" id="ARBA00004123"/>
    </source>
</evidence>
<keyword evidence="6" id="KW-0808">Transferase</keyword>
<dbReference type="InterPro" id="IPR017441">
    <property type="entry name" value="Protein_kinase_ATP_BS"/>
</dbReference>
<dbReference type="PROSITE" id="PS00107">
    <property type="entry name" value="PROTEIN_KINASE_ATP"/>
    <property type="match status" value="1"/>
</dbReference>
<keyword evidence="3" id="KW-1017">Isopeptide bond</keyword>
<sequence>MIILTEAGSITCLESGRTRALMLPLHGISLCGLYPTHLIAITGEKRNSVGSDSQTSPNCSIKVCHQMGLKTPTKKWILNHLPLKEFDDTCSEISFPVFMFYIFKNEELALGAFRKMFGFSVVRKEDGCGLVQKGEGHVAAGRALMHRLSGVSRTTVRCHGDHKRRKDLEWEQLTPECPTLNDDKNYCVWLAQQKTTCVHPSAGPAIQAPLQPRTLSRVQARSGTKALRISLTPVSPGMASHVQVFSPHTLQSSAFCSVKKLKVEPSSNWDMTGYGSHSKVYGPSKNAPPSQPATATVSASLPIPNPSLPYEQTIIFPGSTGHIVVTSASSTSVSGPVLGGPHNLMRRSTVSLLDTYQKCGLKRKSEEIENTSSVQIIEEHPPMIQNNASGATVATATTSTATSKNSGSNSEGDYQLVQHEVLCSMTNTYEVLEFLGRGTFGQVVKCWKRGTNEIVAIKILKNHPSYARQGQIEVSILARLSTESADDYNFVRAYECFQHKNHTCLVFEMLEQNLYDFLKQNKFSPLPLKYIRPVLQQVATALMKLKSLGLIHADLKPENIMLVDPSRQPYRVKVIDFGSASHVSKAVCSTYLQSRYYRAPEIILGLPFCEAIDMWSLGCVIAELFLGWPLYPGASEYDQIRYISQTQGLPAEYLLSAGTKTTRFFNRDTDSPYPLWRLKTPDDHEAETGIKSKEARKYIFNCLDDMAQVNMTTDLEGSDMLVEKADRREFIDLLKKMLTIDADKRITPIETLNHPFVTMTHLLDFPHSTHVKSCFQNMEICKRRVNMYDTVNQSKTPFITHVAPSTSTNLTMTFNNQLNTVHNQAPTSTSATLSLANPEVSILNYQSALCQPSAASMAAVAQRSMPLQTGAAQICARPDPFQQALIVCPPGFQGLQASPSKHAGYSVRMENAVPIVTQAPGAQPLQIQPGLLAQQAWPSGTQQILLPPAWQQLTGVATHTSVQHATVIPETMAGTQQLADWRNTHAHGSHYNPIMQQPALLTGHVTLPAAQPLNVGVAHVMRQQPTSTTSSRKNKQHQSSARNVSTCEVSSSQAVSSPQRSKRVKENTPPRCALVHSSPACSSSVTCGWGDGASSTTRERQRQTIVIPDTPSPTVSVITISSDTDEEEEQKHAPTSTVSKQRKNVISCVTVHDSPYSDSSSNTSPYSVQHRAGHTTTTFDTKGSLEPHCTGNPRTIIVPPLKTQASEVLVECDSLGPVNTSHHSSSFKSKSSSNVTSTSGHSSGSSSGAIAYRQQRPGPHFQQQQPLNLSQAQQHIAADRAGSHRRQQAYITPTMAQAPYSFPHNSPSHGTVHPHLAAAAAAHLPAQPHLYTYTAPAALGSTGTVAHLVASQGSARHTVQHTAYPASIVHQVPVSMGPRVLPSPTIHPSQYPAQFAHQTYISASPASTVYTGYPLSPAKVNQYPYI</sequence>
<dbReference type="Gene3D" id="3.30.200.20">
    <property type="entry name" value="Phosphorylase Kinase, domain 1"/>
    <property type="match status" value="1"/>
</dbReference>
<evidence type="ECO:0000256" key="14">
    <source>
        <dbReference type="ARBA" id="ARBA00047899"/>
    </source>
</evidence>
<dbReference type="GO" id="GO:0004713">
    <property type="term" value="F:protein tyrosine kinase activity"/>
    <property type="evidence" value="ECO:0007669"/>
    <property type="project" value="TreeGrafter"/>
</dbReference>
<dbReference type="PROSITE" id="PS00108">
    <property type="entry name" value="PROTEIN_KINASE_ST"/>
    <property type="match status" value="1"/>
</dbReference>
<reference evidence="20" key="1">
    <citation type="submission" date="2019-10" db="EMBL/GenBank/DDBJ databases">
        <title>The sequence and de novo assembly of the wild yak genome.</title>
        <authorList>
            <person name="Liu Y."/>
        </authorList>
    </citation>
    <scope>NUCLEOTIDE SEQUENCE [LARGE SCALE GENOMIC DNA]</scope>
    <source>
        <strain evidence="20">WY2019</strain>
    </source>
</reference>
<dbReference type="SUPFAM" id="SSF56112">
    <property type="entry name" value="Protein kinase-like (PK-like)"/>
    <property type="match status" value="1"/>
</dbReference>
<keyword evidence="7 17" id="KW-0547">Nucleotide-binding</keyword>
<keyword evidence="10" id="KW-0832">Ubl conjugation</keyword>
<accession>A0A6B0S2P5</accession>
<evidence type="ECO:0000256" key="17">
    <source>
        <dbReference type="PROSITE-ProRule" id="PRU10141"/>
    </source>
</evidence>
<evidence type="ECO:0000256" key="12">
    <source>
        <dbReference type="ARBA" id="ARBA00023163"/>
    </source>
</evidence>
<keyword evidence="11" id="KW-0805">Transcription regulation</keyword>
<evidence type="ECO:0000256" key="3">
    <source>
        <dbReference type="ARBA" id="ARBA00022499"/>
    </source>
</evidence>
<dbReference type="PANTHER" id="PTHR24058:SF53">
    <property type="entry name" value="HOMEODOMAIN-INTERACTING PROTEIN KINASE 2"/>
    <property type="match status" value="1"/>
</dbReference>
<evidence type="ECO:0000256" key="9">
    <source>
        <dbReference type="ARBA" id="ARBA00022840"/>
    </source>
</evidence>
<keyword evidence="21" id="KW-1185">Reference proteome</keyword>
<dbReference type="GO" id="GO:0007224">
    <property type="term" value="P:smoothened signaling pathway"/>
    <property type="evidence" value="ECO:0007669"/>
    <property type="project" value="TreeGrafter"/>
</dbReference>
<dbReference type="GO" id="GO:0042771">
    <property type="term" value="P:intrinsic apoptotic signaling pathway in response to DNA damage by p53 class mediator"/>
    <property type="evidence" value="ECO:0007669"/>
    <property type="project" value="TreeGrafter"/>
</dbReference>
<comment type="subcellular location">
    <subcellularLocation>
        <location evidence="1">Nucleus</location>
    </subcellularLocation>
</comment>
<dbReference type="Proteomes" id="UP000322234">
    <property type="component" value="Unassembled WGS sequence"/>
</dbReference>
<dbReference type="SMART" id="SM00220">
    <property type="entry name" value="S_TKc"/>
    <property type="match status" value="1"/>
</dbReference>